<feature type="compositionally biased region" description="Basic and acidic residues" evidence="7">
    <location>
        <begin position="555"/>
        <end position="585"/>
    </location>
</feature>
<dbReference type="GeneID" id="103721805"/>
<sequence length="606" mass="68201">MHQSRSPNSVPSLELVSFSSPNNEAQPQIVGISSTSHLQQQLIKAASPIKMMSPSVTTKNFEESDSTVAKIFPNKERALLLREESKKDPEIESRWTQQETLGLLKIRSEMDAGFQDVTLKGPLWEVVSRKLSELGYNRSAKKCKEKFENIQKYHKRAKEGRAGRQHGKSYCFSGQLEALHDITATSTTSTIDPVVAPTEINTVSNPATAIANTSLSRSNTTFSSGSDDSKVEGASRKGQKRKREKGSKTSKTMMTFFEELMRQVVERQDAMEQQFLEALENRERDRMVREQAWRRQEMVRLTREKELMAQERASIASREQAIITFLRKISGQEVPIPPLSTTTTTTTTPQPSSPQQQQQKQSSNDTELIIIPIAGHQEMLTGNTTMELMSSRWPKMEVHALIKLRTNLEPFYQEGLKGPLWEQIAMGMRRLGYNRSAKKCKEKWENINKYFKRVKESNKNRPQNSRTCPYFHQLDAFYRSKPLSQISRILQQPESSPNPNPTLQVSGSALVTMSPSQLQLAGGGTSNEGGHANNNNRNDESSEGDVGCSNTGKTSGKDAGKELADPSHQATGDDHDKLEEPKDENIDQEDDNKNGGQNEDEEHRRM</sequence>
<evidence type="ECO:0000256" key="3">
    <source>
        <dbReference type="ARBA" id="ARBA00023015"/>
    </source>
</evidence>
<comment type="subcellular location">
    <subcellularLocation>
        <location evidence="1">Nucleus</location>
    </subcellularLocation>
</comment>
<dbReference type="GO" id="GO:0005634">
    <property type="term" value="C:nucleus"/>
    <property type="evidence" value="ECO:0007669"/>
    <property type="project" value="UniProtKB-SubCell"/>
</dbReference>
<reference evidence="10" key="2">
    <citation type="submission" date="2025-08" db="UniProtKB">
        <authorList>
            <consortium name="RefSeq"/>
        </authorList>
    </citation>
    <scope>IDENTIFICATION</scope>
    <source>
        <tissue evidence="10">Young leaves</tissue>
    </source>
</reference>
<evidence type="ECO:0000313" key="10">
    <source>
        <dbReference type="RefSeq" id="XP_008810373.2"/>
    </source>
</evidence>
<dbReference type="InterPro" id="IPR001005">
    <property type="entry name" value="SANT/Myb"/>
</dbReference>
<feature type="compositionally biased region" description="Polar residues" evidence="7">
    <location>
        <begin position="211"/>
        <end position="226"/>
    </location>
</feature>
<dbReference type="Pfam" id="PF13837">
    <property type="entry name" value="Myb_DNA-bind_4"/>
    <property type="match status" value="2"/>
</dbReference>
<dbReference type="Proteomes" id="UP000228380">
    <property type="component" value="Chromosome 17"/>
</dbReference>
<gene>
    <name evidence="10" type="primary">LOC103721805</name>
</gene>
<feature type="compositionally biased region" description="Low complexity" evidence="7">
    <location>
        <begin position="339"/>
        <end position="363"/>
    </location>
</feature>
<dbReference type="RefSeq" id="XP_008810373.2">
    <property type="nucleotide sequence ID" value="XM_008812151.4"/>
</dbReference>
<dbReference type="PANTHER" id="PTHR21654:SF84">
    <property type="entry name" value="SI:DKEY-66I24.7"/>
    <property type="match status" value="1"/>
</dbReference>
<dbReference type="GO" id="GO:0006355">
    <property type="term" value="P:regulation of DNA-templated transcription"/>
    <property type="evidence" value="ECO:0007669"/>
    <property type="project" value="UniProtKB-ARBA"/>
</dbReference>
<organism evidence="9 10">
    <name type="scientific">Phoenix dactylifera</name>
    <name type="common">Date palm</name>
    <dbReference type="NCBI Taxonomy" id="42345"/>
    <lineage>
        <taxon>Eukaryota</taxon>
        <taxon>Viridiplantae</taxon>
        <taxon>Streptophyta</taxon>
        <taxon>Embryophyta</taxon>
        <taxon>Tracheophyta</taxon>
        <taxon>Spermatophyta</taxon>
        <taxon>Magnoliopsida</taxon>
        <taxon>Liliopsida</taxon>
        <taxon>Arecaceae</taxon>
        <taxon>Coryphoideae</taxon>
        <taxon>Phoeniceae</taxon>
        <taxon>Phoenix</taxon>
    </lineage>
</organism>
<keyword evidence="6" id="KW-0539">Nucleus</keyword>
<feature type="domain" description="Myb-like" evidence="8">
    <location>
        <begin position="87"/>
        <end position="151"/>
    </location>
</feature>
<evidence type="ECO:0000256" key="2">
    <source>
        <dbReference type="ARBA" id="ARBA00022737"/>
    </source>
</evidence>
<keyword evidence="9" id="KW-1185">Reference proteome</keyword>
<keyword evidence="5" id="KW-0804">Transcription</keyword>
<evidence type="ECO:0000256" key="7">
    <source>
        <dbReference type="SAM" id="MobiDB-lite"/>
    </source>
</evidence>
<dbReference type="Gene3D" id="1.10.10.60">
    <property type="entry name" value="Homeodomain-like"/>
    <property type="match status" value="2"/>
</dbReference>
<dbReference type="SMART" id="SM00717">
    <property type="entry name" value="SANT"/>
    <property type="match status" value="2"/>
</dbReference>
<feature type="region of interest" description="Disordered" evidence="7">
    <location>
        <begin position="516"/>
        <end position="606"/>
    </location>
</feature>
<dbReference type="PANTHER" id="PTHR21654">
    <property type="entry name" value="FI21293P1"/>
    <property type="match status" value="1"/>
</dbReference>
<feature type="region of interest" description="Disordered" evidence="7">
    <location>
        <begin position="334"/>
        <end position="364"/>
    </location>
</feature>
<feature type="region of interest" description="Disordered" evidence="7">
    <location>
        <begin position="211"/>
        <end position="252"/>
    </location>
</feature>
<dbReference type="AlphaFoldDB" id="A0A8B7D0B6"/>
<keyword evidence="3" id="KW-0805">Transcription regulation</keyword>
<protein>
    <submittedName>
        <fullName evidence="10">Trihelix transcription factor GTL1-like isoform X2</fullName>
    </submittedName>
</protein>
<evidence type="ECO:0000256" key="6">
    <source>
        <dbReference type="ARBA" id="ARBA00023242"/>
    </source>
</evidence>
<dbReference type="FunFam" id="1.10.10.60:FF:000092">
    <property type="entry name" value="Trihelix transcription factor GT-2"/>
    <property type="match status" value="1"/>
</dbReference>
<dbReference type="FunFam" id="1.10.10.60:FF:000061">
    <property type="entry name" value="Trihelix transcription factor GT-2"/>
    <property type="match status" value="1"/>
</dbReference>
<evidence type="ECO:0000256" key="4">
    <source>
        <dbReference type="ARBA" id="ARBA00023125"/>
    </source>
</evidence>
<dbReference type="PROSITE" id="PS50090">
    <property type="entry name" value="MYB_LIKE"/>
    <property type="match status" value="2"/>
</dbReference>
<name>A0A8B7D0B6_PHODC</name>
<evidence type="ECO:0000313" key="9">
    <source>
        <dbReference type="Proteomes" id="UP000228380"/>
    </source>
</evidence>
<dbReference type="GO" id="GO:0003677">
    <property type="term" value="F:DNA binding"/>
    <property type="evidence" value="ECO:0007669"/>
    <property type="project" value="UniProtKB-KW"/>
</dbReference>
<feature type="domain" description="Myb-like" evidence="8">
    <location>
        <begin position="385"/>
        <end position="448"/>
    </location>
</feature>
<evidence type="ECO:0000256" key="5">
    <source>
        <dbReference type="ARBA" id="ARBA00023163"/>
    </source>
</evidence>
<dbReference type="CDD" id="cd12203">
    <property type="entry name" value="GT1"/>
    <property type="match status" value="2"/>
</dbReference>
<accession>A0A8B7D0B6</accession>
<proteinExistence type="predicted"/>
<reference evidence="9" key="1">
    <citation type="journal article" date="2019" name="Nat. Commun.">
        <title>Genome-wide association mapping of date palm fruit traits.</title>
        <authorList>
            <person name="Hazzouri K.M."/>
            <person name="Gros-Balthazard M."/>
            <person name="Flowers J.M."/>
            <person name="Copetti D."/>
            <person name="Lemansour A."/>
            <person name="Lebrun M."/>
            <person name="Masmoudi K."/>
            <person name="Ferrand S."/>
            <person name="Dhar M.I."/>
            <person name="Fresquez Z.A."/>
            <person name="Rosas U."/>
            <person name="Zhang J."/>
            <person name="Talag J."/>
            <person name="Lee S."/>
            <person name="Kudrna D."/>
            <person name="Powell R.F."/>
            <person name="Leitch I.J."/>
            <person name="Krueger R.R."/>
            <person name="Wing R.A."/>
            <person name="Amiri K.M.A."/>
            <person name="Purugganan M.D."/>
        </authorList>
    </citation>
    <scope>NUCLEOTIDE SEQUENCE [LARGE SCALE GENOMIC DNA]</scope>
    <source>
        <strain evidence="9">cv. Khalas</strain>
    </source>
</reference>
<keyword evidence="2" id="KW-0677">Repeat</keyword>
<evidence type="ECO:0000259" key="8">
    <source>
        <dbReference type="PROSITE" id="PS50090"/>
    </source>
</evidence>
<keyword evidence="4" id="KW-0238">DNA-binding</keyword>
<dbReference type="InterPro" id="IPR044822">
    <property type="entry name" value="Myb_DNA-bind_4"/>
</dbReference>
<evidence type="ECO:0000256" key="1">
    <source>
        <dbReference type="ARBA" id="ARBA00004123"/>
    </source>
</evidence>